<name>A0A8T0HQN0_CERPU</name>
<proteinExistence type="predicted"/>
<organism evidence="1 2">
    <name type="scientific">Ceratodon purpureus</name>
    <name type="common">Fire moss</name>
    <name type="synonym">Dicranum purpureum</name>
    <dbReference type="NCBI Taxonomy" id="3225"/>
    <lineage>
        <taxon>Eukaryota</taxon>
        <taxon>Viridiplantae</taxon>
        <taxon>Streptophyta</taxon>
        <taxon>Embryophyta</taxon>
        <taxon>Bryophyta</taxon>
        <taxon>Bryophytina</taxon>
        <taxon>Bryopsida</taxon>
        <taxon>Dicranidae</taxon>
        <taxon>Pseudoditrichales</taxon>
        <taxon>Ditrichaceae</taxon>
        <taxon>Ceratodon</taxon>
    </lineage>
</organism>
<dbReference type="EMBL" id="CM026426">
    <property type="protein sequence ID" value="KAG0573280.1"/>
    <property type="molecule type" value="Genomic_DNA"/>
</dbReference>
<protein>
    <submittedName>
        <fullName evidence="1">Uncharacterized protein</fullName>
    </submittedName>
</protein>
<comment type="caution">
    <text evidence="1">The sequence shown here is derived from an EMBL/GenBank/DDBJ whole genome shotgun (WGS) entry which is preliminary data.</text>
</comment>
<dbReference type="AlphaFoldDB" id="A0A8T0HQN0"/>
<sequence>MDLVMEAEKKAWIWSPLYADFILVPTPPCLARPFLHTEDEFQKLVAWFKEEGVRIGEKNSPPHMARALKLYARGEIGAKMPMLCPVRGLTEDTMLDRPDQIMFAMEELIRVGKIYFPTMDISGDDFEDFRMVLDEGDNRGGQVGLFVHWRRNTFIRACLDMVNLDQLDVLRDMWVAKEGGVDTEAVTRAFRSILLLRENMDLEYCFGSLECTGIGARGGEEFFQASKKLLVESQYSCKAKITAWNLNDDLEDLDDFRASQVLCRFEAAHYTGEGHGRVNTGDTVVEQGGPGWQGATETEEGGHWGQVEDTEPRVELFAPIVVFKGNA</sequence>
<evidence type="ECO:0000313" key="1">
    <source>
        <dbReference type="EMBL" id="KAG0573280.1"/>
    </source>
</evidence>
<gene>
    <name evidence="1" type="ORF">KC19_VG164600</name>
</gene>
<accession>A0A8T0HQN0</accession>
<keyword evidence="2" id="KW-1185">Reference proteome</keyword>
<reference evidence="1" key="1">
    <citation type="submission" date="2020-06" db="EMBL/GenBank/DDBJ databases">
        <title>WGS assembly of Ceratodon purpureus strain R40.</title>
        <authorList>
            <person name="Carey S.B."/>
            <person name="Jenkins J."/>
            <person name="Shu S."/>
            <person name="Lovell J.T."/>
            <person name="Sreedasyam A."/>
            <person name="Maumus F."/>
            <person name="Tiley G.P."/>
            <person name="Fernandez-Pozo N."/>
            <person name="Barry K."/>
            <person name="Chen C."/>
            <person name="Wang M."/>
            <person name="Lipzen A."/>
            <person name="Daum C."/>
            <person name="Saski C.A."/>
            <person name="Payton A.C."/>
            <person name="Mcbreen J.C."/>
            <person name="Conrad R.E."/>
            <person name="Kollar L.M."/>
            <person name="Olsson S."/>
            <person name="Huttunen S."/>
            <person name="Landis J.B."/>
            <person name="Wickett N.J."/>
            <person name="Johnson M.G."/>
            <person name="Rensing S.A."/>
            <person name="Grimwood J."/>
            <person name="Schmutz J."/>
            <person name="Mcdaniel S.F."/>
        </authorList>
    </citation>
    <scope>NUCLEOTIDE SEQUENCE</scope>
    <source>
        <strain evidence="1">R40</strain>
    </source>
</reference>
<evidence type="ECO:0000313" key="2">
    <source>
        <dbReference type="Proteomes" id="UP000822688"/>
    </source>
</evidence>
<dbReference type="Proteomes" id="UP000822688">
    <property type="component" value="Chromosome V"/>
</dbReference>